<evidence type="ECO:0000313" key="1">
    <source>
        <dbReference type="EMBL" id="MCI38657.1"/>
    </source>
</evidence>
<keyword evidence="2" id="KW-1185">Reference proteome</keyword>
<organism evidence="1 2">
    <name type="scientific">Trifolium medium</name>
    <dbReference type="NCBI Taxonomy" id="97028"/>
    <lineage>
        <taxon>Eukaryota</taxon>
        <taxon>Viridiplantae</taxon>
        <taxon>Streptophyta</taxon>
        <taxon>Embryophyta</taxon>
        <taxon>Tracheophyta</taxon>
        <taxon>Spermatophyta</taxon>
        <taxon>Magnoliopsida</taxon>
        <taxon>eudicotyledons</taxon>
        <taxon>Gunneridae</taxon>
        <taxon>Pentapetalae</taxon>
        <taxon>rosids</taxon>
        <taxon>fabids</taxon>
        <taxon>Fabales</taxon>
        <taxon>Fabaceae</taxon>
        <taxon>Papilionoideae</taxon>
        <taxon>50 kb inversion clade</taxon>
        <taxon>NPAAA clade</taxon>
        <taxon>Hologalegina</taxon>
        <taxon>IRL clade</taxon>
        <taxon>Trifolieae</taxon>
        <taxon>Trifolium</taxon>
    </lineage>
</organism>
<proteinExistence type="predicted"/>
<protein>
    <submittedName>
        <fullName evidence="1">Nitrilase-like protein</fullName>
    </submittedName>
</protein>
<sequence length="40" mass="4472">RLATGIVVADIDLSLVDSVREKMPVAKQRKPFDFWKAASL</sequence>
<dbReference type="EMBL" id="LXQA010258128">
    <property type="protein sequence ID" value="MCI38657.1"/>
    <property type="molecule type" value="Genomic_DNA"/>
</dbReference>
<evidence type="ECO:0000313" key="2">
    <source>
        <dbReference type="Proteomes" id="UP000265520"/>
    </source>
</evidence>
<feature type="non-terminal residue" evidence="1">
    <location>
        <position position="1"/>
    </location>
</feature>
<reference evidence="1 2" key="1">
    <citation type="journal article" date="2018" name="Front. Plant Sci.">
        <title>Red Clover (Trifolium pratense) and Zigzag Clover (T. medium) - A Picture of Genomic Similarities and Differences.</title>
        <authorList>
            <person name="Dluhosova J."/>
            <person name="Istvanek J."/>
            <person name="Nedelnik J."/>
            <person name="Repkova J."/>
        </authorList>
    </citation>
    <scope>NUCLEOTIDE SEQUENCE [LARGE SCALE GENOMIC DNA]</scope>
    <source>
        <strain evidence="2">cv. 10/8</strain>
        <tissue evidence="1">Leaf</tissue>
    </source>
</reference>
<accession>A0A392RR39</accession>
<dbReference type="Proteomes" id="UP000265520">
    <property type="component" value="Unassembled WGS sequence"/>
</dbReference>
<name>A0A392RR39_9FABA</name>
<comment type="caution">
    <text evidence="1">The sequence shown here is derived from an EMBL/GenBank/DDBJ whole genome shotgun (WGS) entry which is preliminary data.</text>
</comment>
<dbReference type="AlphaFoldDB" id="A0A392RR39"/>